<organism evidence="1 2">
    <name type="scientific">Trichoderma harzianum CBS 226.95</name>
    <dbReference type="NCBI Taxonomy" id="983964"/>
    <lineage>
        <taxon>Eukaryota</taxon>
        <taxon>Fungi</taxon>
        <taxon>Dikarya</taxon>
        <taxon>Ascomycota</taxon>
        <taxon>Pezizomycotina</taxon>
        <taxon>Sordariomycetes</taxon>
        <taxon>Hypocreomycetidae</taxon>
        <taxon>Hypocreales</taxon>
        <taxon>Hypocreaceae</taxon>
        <taxon>Trichoderma</taxon>
    </lineage>
</organism>
<protein>
    <submittedName>
        <fullName evidence="1">Uncharacterized protein</fullName>
    </submittedName>
</protein>
<name>A0A2T4A2W4_TRIHA</name>
<dbReference type="EMBL" id="KZ679686">
    <property type="protein sequence ID" value="PTB51389.1"/>
    <property type="molecule type" value="Genomic_DNA"/>
</dbReference>
<dbReference type="Proteomes" id="UP000241690">
    <property type="component" value="Unassembled WGS sequence"/>
</dbReference>
<sequence length="288" mass="32052">MVPKTFEYHKLEKRVAVNRLRLGTIITGIQGMTRLNSGKEPKIDDERLDYWHDTNVSVTTDAALKGDAGVELKIAALGGVGGEGKVEGARGNVETYNFSAVDTIEFEPTQEDYNDAGRAEQVRTFLKNSNYEPVFYITGIKVGRAPTEEGFEPTFEATRVKSLGGTLSLGINIPTTASVGPKMMGSKSLTITQQYREHNDYIFAIRVQKLRYKKTRLFGPRAWVNKSYRDGGELAGLGNEGQEEKEPEIAFDEIEEVDLGEDDLKGYKRTTGIDQRGKQITYVVPNGW</sequence>
<dbReference type="GeneID" id="36629637"/>
<dbReference type="RefSeq" id="XP_024771066.1">
    <property type="nucleotide sequence ID" value="XM_024921065.1"/>
</dbReference>
<keyword evidence="2" id="KW-1185">Reference proteome</keyword>
<reference evidence="1 2" key="1">
    <citation type="submission" date="2016-07" db="EMBL/GenBank/DDBJ databases">
        <title>Multiple horizontal gene transfer events from other fungi enriched the ability of initially mycotrophic Trichoderma (Ascomycota) to feed on dead plant biomass.</title>
        <authorList>
            <consortium name="DOE Joint Genome Institute"/>
            <person name="Aerts A."/>
            <person name="Atanasova L."/>
            <person name="Chenthamara K."/>
            <person name="Zhang J."/>
            <person name="Grujic M."/>
            <person name="Henrissat B."/>
            <person name="Kuo A."/>
            <person name="Salamov A."/>
            <person name="Lipzen A."/>
            <person name="Labutti K."/>
            <person name="Barry K."/>
            <person name="Miao Y."/>
            <person name="Rahimi M.J."/>
            <person name="Shen Q."/>
            <person name="Grigoriev I.V."/>
            <person name="Kubicek C.P."/>
            <person name="Druzhinina I.S."/>
        </authorList>
    </citation>
    <scope>NUCLEOTIDE SEQUENCE [LARGE SCALE GENOMIC DNA]</scope>
    <source>
        <strain evidence="1 2">CBS 226.95</strain>
    </source>
</reference>
<gene>
    <name evidence="1" type="ORF">M431DRAFT_540298</name>
</gene>
<evidence type="ECO:0000313" key="1">
    <source>
        <dbReference type="EMBL" id="PTB51389.1"/>
    </source>
</evidence>
<dbReference type="AlphaFoldDB" id="A0A2T4A2W4"/>
<evidence type="ECO:0000313" key="2">
    <source>
        <dbReference type="Proteomes" id="UP000241690"/>
    </source>
</evidence>
<accession>A0A2T4A2W4</accession>
<proteinExistence type="predicted"/>